<dbReference type="SUPFAM" id="SSF46689">
    <property type="entry name" value="Homeodomain-like"/>
    <property type="match status" value="2"/>
</dbReference>
<dbReference type="CDD" id="cd03137">
    <property type="entry name" value="GATase1_AraC_1"/>
    <property type="match status" value="1"/>
</dbReference>
<dbReference type="GO" id="GO:0043565">
    <property type="term" value="F:sequence-specific DNA binding"/>
    <property type="evidence" value="ECO:0007669"/>
    <property type="project" value="InterPro"/>
</dbReference>
<dbReference type="Gene3D" id="3.40.50.880">
    <property type="match status" value="1"/>
</dbReference>
<dbReference type="Pfam" id="PF12833">
    <property type="entry name" value="HTH_18"/>
    <property type="match status" value="1"/>
</dbReference>
<gene>
    <name evidence="4" type="ORF">GY22_01990</name>
</gene>
<evidence type="ECO:0000259" key="3">
    <source>
        <dbReference type="PROSITE" id="PS01124"/>
    </source>
</evidence>
<evidence type="ECO:0000256" key="1">
    <source>
        <dbReference type="ARBA" id="ARBA00023015"/>
    </source>
</evidence>
<dbReference type="InterPro" id="IPR029062">
    <property type="entry name" value="Class_I_gatase-like"/>
</dbReference>
<dbReference type="PROSITE" id="PS01124">
    <property type="entry name" value="HTH_ARAC_FAMILY_2"/>
    <property type="match status" value="1"/>
</dbReference>
<dbReference type="InterPro" id="IPR002818">
    <property type="entry name" value="DJ-1/PfpI"/>
</dbReference>
<dbReference type="InterPro" id="IPR052158">
    <property type="entry name" value="INH-QAR"/>
</dbReference>
<dbReference type="InterPro" id="IPR018060">
    <property type="entry name" value="HTH_AraC"/>
</dbReference>
<sequence>MADRATAVIAYDGAELLDIACITTPLALANMIGRPRDPYRVQVLSLRGVPIRCETGLTLQADGALEHVLGPVDTMIVTGGLGHHRAADAEPLLRHVRRLAATSRRVASVCTGASVLAAAGLLDGRRATTHWRFAADLARRYPQVEVDPDPIYIRDGRIATAAGVTSALDLTLSFIEDDHGVPLARQVARNLVTYLQRPGNQAQMSLFTGVSGGGNDVVQQAIGFITTHLDADLSTAAVADHVGVSPRHLTRLFDAHLGLPPARFVREARTDAAARLLESSSLPAAAIAQRCGFGSAEALRQSFVGRYAISPTDYRARFSRPPRAAPAS</sequence>
<name>A0A0A6VXY0_KOCRO</name>
<proteinExistence type="predicted"/>
<keyword evidence="5" id="KW-1185">Reference proteome</keyword>
<dbReference type="SMART" id="SM00342">
    <property type="entry name" value="HTH_ARAC"/>
    <property type="match status" value="1"/>
</dbReference>
<dbReference type="Proteomes" id="UP000030466">
    <property type="component" value="Unassembled WGS sequence"/>
</dbReference>
<dbReference type="AlphaFoldDB" id="A0A0A6VXY0"/>
<dbReference type="EMBL" id="JSUH01000001">
    <property type="protein sequence ID" value="KHD99103.1"/>
    <property type="molecule type" value="Genomic_DNA"/>
</dbReference>
<dbReference type="RefSeq" id="WP_035923709.1">
    <property type="nucleotide sequence ID" value="NZ_JSUH01000001.1"/>
</dbReference>
<organism evidence="4 5">
    <name type="scientific">Kocuria rosea subsp. polaris</name>
    <dbReference type="NCBI Taxonomy" id="136273"/>
    <lineage>
        <taxon>Bacteria</taxon>
        <taxon>Bacillati</taxon>
        <taxon>Actinomycetota</taxon>
        <taxon>Actinomycetes</taxon>
        <taxon>Micrococcales</taxon>
        <taxon>Micrococcaceae</taxon>
        <taxon>Kocuria</taxon>
    </lineage>
</organism>
<evidence type="ECO:0000256" key="2">
    <source>
        <dbReference type="ARBA" id="ARBA00023163"/>
    </source>
</evidence>
<feature type="domain" description="HTH araC/xylS-type" evidence="3">
    <location>
        <begin position="219"/>
        <end position="317"/>
    </location>
</feature>
<dbReference type="OrthoDB" id="3992151at2"/>
<keyword evidence="2" id="KW-0804">Transcription</keyword>
<dbReference type="InterPro" id="IPR009057">
    <property type="entry name" value="Homeodomain-like_sf"/>
</dbReference>
<dbReference type="GO" id="GO:0003700">
    <property type="term" value="F:DNA-binding transcription factor activity"/>
    <property type="evidence" value="ECO:0007669"/>
    <property type="project" value="InterPro"/>
</dbReference>
<dbReference type="Gene3D" id="1.10.10.60">
    <property type="entry name" value="Homeodomain-like"/>
    <property type="match status" value="1"/>
</dbReference>
<keyword evidence="1" id="KW-0805">Transcription regulation</keyword>
<dbReference type="PANTHER" id="PTHR43130:SF3">
    <property type="entry name" value="HTH-TYPE TRANSCRIPTIONAL REGULATOR RV1931C"/>
    <property type="match status" value="1"/>
</dbReference>
<dbReference type="PANTHER" id="PTHR43130">
    <property type="entry name" value="ARAC-FAMILY TRANSCRIPTIONAL REGULATOR"/>
    <property type="match status" value="1"/>
</dbReference>
<protein>
    <submittedName>
        <fullName evidence="4">AraC family transcriptional regulator</fullName>
    </submittedName>
</protein>
<dbReference type="SUPFAM" id="SSF52317">
    <property type="entry name" value="Class I glutamine amidotransferase-like"/>
    <property type="match status" value="1"/>
</dbReference>
<dbReference type="Pfam" id="PF01965">
    <property type="entry name" value="DJ-1_PfpI"/>
    <property type="match status" value="1"/>
</dbReference>
<comment type="caution">
    <text evidence="4">The sequence shown here is derived from an EMBL/GenBank/DDBJ whole genome shotgun (WGS) entry which is preliminary data.</text>
</comment>
<evidence type="ECO:0000313" key="5">
    <source>
        <dbReference type="Proteomes" id="UP000030466"/>
    </source>
</evidence>
<accession>A0A0A6VXY0</accession>
<evidence type="ECO:0000313" key="4">
    <source>
        <dbReference type="EMBL" id="KHD99103.1"/>
    </source>
</evidence>
<reference evidence="4 5" key="1">
    <citation type="journal article" date="2003" name="Int. J. Syst. Evol. Microbiol.">
        <title>Kocuria polaris sp. nov., an orange-pigmented psychrophilic bacterium isolated from an Antarctic cyanobacterial mat sample.</title>
        <authorList>
            <person name="Reddy G.S."/>
            <person name="Prakash J.S."/>
            <person name="Prabahar V."/>
            <person name="Matsumoto G.I."/>
            <person name="Stackebrandt E."/>
            <person name="Shivaji S."/>
        </authorList>
    </citation>
    <scope>NUCLEOTIDE SEQUENCE [LARGE SCALE GENOMIC DNA]</scope>
    <source>
        <strain evidence="4 5">CMS 76or</strain>
    </source>
</reference>